<comment type="caution">
    <text evidence="1">The sequence shown here is derived from an EMBL/GenBank/DDBJ whole genome shotgun (WGS) entry which is preliminary data.</text>
</comment>
<proteinExistence type="predicted"/>
<dbReference type="EMBL" id="WOFE01000008">
    <property type="protein sequence ID" value="MBM5572596.1"/>
    <property type="molecule type" value="Genomic_DNA"/>
</dbReference>
<dbReference type="Pfam" id="PF12869">
    <property type="entry name" value="tRNA_anti-like"/>
    <property type="match status" value="1"/>
</dbReference>
<dbReference type="Proteomes" id="UP001195660">
    <property type="component" value="Unassembled WGS sequence"/>
</dbReference>
<name>A0ABS2CEL8_9NEIS</name>
<evidence type="ECO:0000313" key="2">
    <source>
        <dbReference type="Proteomes" id="UP001195660"/>
    </source>
</evidence>
<gene>
    <name evidence="1" type="ORF">GM173_13550</name>
</gene>
<accession>A0ABS2CEL8</accession>
<organism evidence="1 2">
    <name type="scientific">Deefgea chitinilytica</name>
    <dbReference type="NCBI Taxonomy" id="570276"/>
    <lineage>
        <taxon>Bacteria</taxon>
        <taxon>Pseudomonadati</taxon>
        <taxon>Pseudomonadota</taxon>
        <taxon>Betaproteobacteria</taxon>
        <taxon>Neisseriales</taxon>
        <taxon>Chitinibacteraceae</taxon>
        <taxon>Deefgea</taxon>
    </lineage>
</organism>
<reference evidence="1 2" key="1">
    <citation type="submission" date="2019-11" db="EMBL/GenBank/DDBJ databases">
        <title>Novel Deefgea species.</title>
        <authorList>
            <person name="Han J.-H."/>
        </authorList>
    </citation>
    <scope>NUCLEOTIDE SEQUENCE [LARGE SCALE GENOMIC DNA]</scope>
    <source>
        <strain evidence="1 2">LMG 24817</strain>
    </source>
</reference>
<keyword evidence="2" id="KW-1185">Reference proteome</keyword>
<dbReference type="InterPro" id="IPR024422">
    <property type="entry name" value="Protein_unknown_function_OB"/>
</dbReference>
<protein>
    <recommendedName>
        <fullName evidence="3">tRNA_anti-like</fullName>
    </recommendedName>
</protein>
<dbReference type="RefSeq" id="WP_203571923.1">
    <property type="nucleotide sequence ID" value="NZ_WOFE01000008.1"/>
</dbReference>
<evidence type="ECO:0000313" key="1">
    <source>
        <dbReference type="EMBL" id="MBM5572596.1"/>
    </source>
</evidence>
<evidence type="ECO:0008006" key="3">
    <source>
        <dbReference type="Google" id="ProtNLM"/>
    </source>
</evidence>
<sequence length="273" mass="30106">MTKILKGLGIFFLILIVFGMIFGKKDGSTQASNESANGNSKSAKYVLNEKEQKLLNAFLQEDVDIFLKGGDSLLSRGLIVTTSFEAAKAYDENQVGADQKYYKKEVLVSGKITGINSGIGNEPYITLNGTNQFLSPQIHFDNPNIDKLANLTKGKKIRFVCIGNGAIVGTPIFKDCQLAEDYIATKVEEIKPQLQNFLNGEKPNNDLASKLILLSITASRLLPDNSECYSGGKNCMKDIDKVTNKNKKEWLKEELKKTNAEMQQLGLKVPDSI</sequence>